<proteinExistence type="inferred from homology"/>
<dbReference type="GO" id="GO:0005615">
    <property type="term" value="C:extracellular space"/>
    <property type="evidence" value="ECO:0007669"/>
    <property type="project" value="InterPro"/>
</dbReference>
<reference evidence="4" key="1">
    <citation type="submission" date="2023-07" db="EMBL/GenBank/DDBJ databases">
        <title>A chromosome-level genome assembly of Lolium multiflorum.</title>
        <authorList>
            <person name="Chen Y."/>
            <person name="Copetti D."/>
            <person name="Kolliker R."/>
            <person name="Studer B."/>
        </authorList>
    </citation>
    <scope>NUCLEOTIDE SEQUENCE</scope>
    <source>
        <strain evidence="4">02402/16</strain>
        <tissue evidence="4">Leaf</tissue>
    </source>
</reference>
<dbReference type="Pfam" id="PF00079">
    <property type="entry name" value="Serpin"/>
    <property type="match status" value="2"/>
</dbReference>
<sequence>MDSTATTKPLGPTALALRLLGELAETGAGGSNLIFSPLSIYAALALTAAGARGATLQEFLAVLGATSRDELAETVRGLAEQALADRSLKGGPRVSFAFGVWHDQTRQLKPAFRRAAAQAYKADTRAVDFRQQPAKAVKQINAWAAAATNNLIDSLLTDGQVSRQTDVIVANAVYFKGRWQDPFLKEYTVDGKFHRLDGSTFDVPFMRSWGREYIACHDGFKVLQLPYKQGMHDRFSPPPRFSMCIFLPEARNGLAALINTIASSSSSDFMRGHLPTSLVKVRKFRLPRFKLTFSGDMSAVLQSLGLQAAFDEEEADLHDMAEGERPLALQSIVHKAVIEVNEDGTEAAAVTGSMMCGASFVTHAPVDFVADHPFAFFVIEERSGAIVFAGTVLEPSPTVPGEKRLRRTRVHANNVDVRPVQWPTTNENANQGQPWQDPFLKEYTVDGKFHRLDGSTFDVPFMRSWGREYIACHDGFKVLQLPYKQGMHDRFSPPPRFSMCIFLPEARNGLAALINTIASSSSSDFMRGHLPTSLVKVRKFRLPRFKLTFSGDMSAVLQSLGLQAAFDEEEADLHDMAEGERPLALQSIVHKAVIEVNEDGTEAAAVTGSMLCGASFVTHAPVDFVADHPFAFFVIEERSGAIVFAGTVLEPSPTVPGEKRLRRTRVHANNVDRL</sequence>
<dbReference type="PANTHER" id="PTHR11461:SF313">
    <property type="entry name" value="SERPIN-Z5-RELATED"/>
    <property type="match status" value="1"/>
</dbReference>
<dbReference type="InterPro" id="IPR042185">
    <property type="entry name" value="Serpin_sf_2"/>
</dbReference>
<dbReference type="Gene3D" id="3.30.497.10">
    <property type="entry name" value="Antithrombin, subunit I, domain 2"/>
    <property type="match status" value="1"/>
</dbReference>
<dbReference type="EMBL" id="JAUUTY010000007">
    <property type="protein sequence ID" value="KAK1611805.1"/>
    <property type="molecule type" value="Genomic_DNA"/>
</dbReference>
<evidence type="ECO:0000259" key="3">
    <source>
        <dbReference type="SMART" id="SM00093"/>
    </source>
</evidence>
<dbReference type="Gene3D" id="2.30.39.10">
    <property type="entry name" value="Alpha-1-antitrypsin, domain 1"/>
    <property type="match status" value="3"/>
</dbReference>
<accession>A0AAD8QZ42</accession>
<evidence type="ECO:0000256" key="1">
    <source>
        <dbReference type="ARBA" id="ARBA00009500"/>
    </source>
</evidence>
<dbReference type="SMART" id="SM00093">
    <property type="entry name" value="SERPIN"/>
    <property type="match status" value="1"/>
</dbReference>
<organism evidence="4 5">
    <name type="scientific">Lolium multiflorum</name>
    <name type="common">Italian ryegrass</name>
    <name type="synonym">Lolium perenne subsp. multiflorum</name>
    <dbReference type="NCBI Taxonomy" id="4521"/>
    <lineage>
        <taxon>Eukaryota</taxon>
        <taxon>Viridiplantae</taxon>
        <taxon>Streptophyta</taxon>
        <taxon>Embryophyta</taxon>
        <taxon>Tracheophyta</taxon>
        <taxon>Spermatophyta</taxon>
        <taxon>Magnoliopsida</taxon>
        <taxon>Liliopsida</taxon>
        <taxon>Poales</taxon>
        <taxon>Poaceae</taxon>
        <taxon>BOP clade</taxon>
        <taxon>Pooideae</taxon>
        <taxon>Poodae</taxon>
        <taxon>Poeae</taxon>
        <taxon>Poeae Chloroplast Group 2 (Poeae type)</taxon>
        <taxon>Loliodinae</taxon>
        <taxon>Loliinae</taxon>
        <taxon>Lolium</taxon>
    </lineage>
</organism>
<dbReference type="CDD" id="cd02043">
    <property type="entry name" value="serpinP_plants"/>
    <property type="match status" value="1"/>
</dbReference>
<dbReference type="InterPro" id="IPR000215">
    <property type="entry name" value="Serpin_fam"/>
</dbReference>
<comment type="similarity">
    <text evidence="1 2">Belongs to the serpin family.</text>
</comment>
<dbReference type="SUPFAM" id="SSF56574">
    <property type="entry name" value="Serpins"/>
    <property type="match status" value="2"/>
</dbReference>
<dbReference type="Proteomes" id="UP001231189">
    <property type="component" value="Unassembled WGS sequence"/>
</dbReference>
<protein>
    <recommendedName>
        <fullName evidence="3">Serpin domain-containing protein</fullName>
    </recommendedName>
</protein>
<gene>
    <name evidence="4" type="ORF">QYE76_035478</name>
</gene>
<comment type="caution">
    <text evidence="4">The sequence shown here is derived from an EMBL/GenBank/DDBJ whole genome shotgun (WGS) entry which is preliminary data.</text>
</comment>
<keyword evidence="5" id="KW-1185">Reference proteome</keyword>
<evidence type="ECO:0000313" key="4">
    <source>
        <dbReference type="EMBL" id="KAK1611805.1"/>
    </source>
</evidence>
<dbReference type="PANTHER" id="PTHR11461">
    <property type="entry name" value="SERINE PROTEASE INHIBITOR, SERPIN"/>
    <property type="match status" value="1"/>
</dbReference>
<dbReference type="InterPro" id="IPR036186">
    <property type="entry name" value="Serpin_sf"/>
</dbReference>
<dbReference type="AlphaFoldDB" id="A0AAD8QZ42"/>
<name>A0AAD8QZ42_LOLMU</name>
<feature type="domain" description="Serpin" evidence="3">
    <location>
        <begin position="17"/>
        <end position="395"/>
    </location>
</feature>
<dbReference type="GO" id="GO:0004867">
    <property type="term" value="F:serine-type endopeptidase inhibitor activity"/>
    <property type="evidence" value="ECO:0007669"/>
    <property type="project" value="InterPro"/>
</dbReference>
<dbReference type="InterPro" id="IPR042178">
    <property type="entry name" value="Serpin_sf_1"/>
</dbReference>
<dbReference type="InterPro" id="IPR023796">
    <property type="entry name" value="Serpin_dom"/>
</dbReference>
<evidence type="ECO:0000256" key="2">
    <source>
        <dbReference type="RuleBase" id="RU000411"/>
    </source>
</evidence>
<evidence type="ECO:0000313" key="5">
    <source>
        <dbReference type="Proteomes" id="UP001231189"/>
    </source>
</evidence>